<reference evidence="1" key="1">
    <citation type="journal article" date="2014" name="Int. J. Syst. Evol. Microbiol.">
        <title>Complete genome sequence of Corynebacterium casei LMG S-19264T (=DSM 44701T), isolated from a smear-ripened cheese.</title>
        <authorList>
            <consortium name="US DOE Joint Genome Institute (JGI-PGF)"/>
            <person name="Walter F."/>
            <person name="Albersmeier A."/>
            <person name="Kalinowski J."/>
            <person name="Ruckert C."/>
        </authorList>
    </citation>
    <scope>NUCLEOTIDE SEQUENCE</scope>
    <source>
        <strain evidence="1">CGMCC 4.7403</strain>
    </source>
</reference>
<dbReference type="EMBL" id="BNAT01000019">
    <property type="protein sequence ID" value="GHE34796.1"/>
    <property type="molecule type" value="Genomic_DNA"/>
</dbReference>
<organism evidence="1 2">
    <name type="scientific">Streptomyces capitiformicae</name>
    <dbReference type="NCBI Taxonomy" id="2014920"/>
    <lineage>
        <taxon>Bacteria</taxon>
        <taxon>Bacillati</taxon>
        <taxon>Actinomycetota</taxon>
        <taxon>Actinomycetes</taxon>
        <taxon>Kitasatosporales</taxon>
        <taxon>Streptomycetaceae</taxon>
        <taxon>Streptomyces</taxon>
    </lineage>
</organism>
<dbReference type="RefSeq" id="WP_189784912.1">
    <property type="nucleotide sequence ID" value="NZ_BNAT01000019.1"/>
</dbReference>
<keyword evidence="2" id="KW-1185">Reference proteome</keyword>
<proteinExistence type="predicted"/>
<reference evidence="1" key="2">
    <citation type="submission" date="2020-09" db="EMBL/GenBank/DDBJ databases">
        <authorList>
            <person name="Sun Q."/>
            <person name="Zhou Y."/>
        </authorList>
    </citation>
    <scope>NUCLEOTIDE SEQUENCE</scope>
    <source>
        <strain evidence="1">CGMCC 4.7403</strain>
    </source>
</reference>
<dbReference type="Proteomes" id="UP000603227">
    <property type="component" value="Unassembled WGS sequence"/>
</dbReference>
<protein>
    <submittedName>
        <fullName evidence="1">Uncharacterized protein</fullName>
    </submittedName>
</protein>
<name>A0A918Z2F3_9ACTN</name>
<dbReference type="AlphaFoldDB" id="A0A918Z2F3"/>
<evidence type="ECO:0000313" key="1">
    <source>
        <dbReference type="EMBL" id="GHE34796.1"/>
    </source>
</evidence>
<gene>
    <name evidence="1" type="ORF">GCM10017771_52590</name>
</gene>
<sequence>MPTDYPVTLPPVSDDPETAWRAQRVGDTVFERPDEGWPSATTTFAIDASSAAEAELRVLAWIHHSYEDDLRQATATAESPAGPDRWHVSLRILGEF</sequence>
<comment type="caution">
    <text evidence="1">The sequence shown here is derived from an EMBL/GenBank/DDBJ whole genome shotgun (WGS) entry which is preliminary data.</text>
</comment>
<evidence type="ECO:0000313" key="2">
    <source>
        <dbReference type="Proteomes" id="UP000603227"/>
    </source>
</evidence>
<accession>A0A918Z2F3</accession>